<proteinExistence type="inferred from homology"/>
<dbReference type="GO" id="GO:0005829">
    <property type="term" value="C:cytosol"/>
    <property type="evidence" value="ECO:0007669"/>
    <property type="project" value="TreeGrafter"/>
</dbReference>
<dbReference type="GO" id="GO:0008422">
    <property type="term" value="F:beta-glucosidase activity"/>
    <property type="evidence" value="ECO:0007669"/>
    <property type="project" value="TreeGrafter"/>
</dbReference>
<evidence type="ECO:0000256" key="5">
    <source>
        <dbReference type="RuleBase" id="RU003690"/>
    </source>
</evidence>
<dbReference type="Proteomes" id="UP000037558">
    <property type="component" value="Unassembled WGS sequence"/>
</dbReference>
<dbReference type="SUPFAM" id="SSF51445">
    <property type="entry name" value="(Trans)glycosidases"/>
    <property type="match status" value="1"/>
</dbReference>
<name>A0A0M0LI08_9BACI</name>
<dbReference type="GO" id="GO:0016052">
    <property type="term" value="P:carbohydrate catabolic process"/>
    <property type="evidence" value="ECO:0007669"/>
    <property type="project" value="TreeGrafter"/>
</dbReference>
<sequence>MTKQFTRFPEGFLWGGATAANQIEGAYNIGGKGLSNNDVIERIKPENRKKLELPFPSTEEVREALRDEDNRHFPKRHGIDFYHRFKEDIALFKELGFKTFRISIAWTRIFPSGDEQVPNEQGLAYYDELLDELVKNDIEPIVTLSHYEMPLHLSVEYGGWLNRKVVDYFAHYAETVITRYRHKVKYWVTFNEINSIIMSPFISGGILRDKVKDGNVLQATYQAAHHQLVASAKAVEACHRLAPQAQIGCMVLGMINYPNTPHPEDVRSALMDQHKTFFFTDVQVRGHYPFYMNRFFSEHNIRVEMLPEDAHLLKENLVDFVSLSYYMSTVAARTESAGEKAAGNILTNLKNPYLEASDWGWQIDPVGLRTLLNMLYERYEKPLFVVENGLGAFDQVEEDGSIHDSYRIDYLKQHIEQMGEAIRDGVDLMGYTAWGPIDLVSFSTSEMSKRYGFIYVDLDDEGNGTLKRSKKDSFYWYQRVIETNGEEL</sequence>
<reference evidence="8" key="1">
    <citation type="submission" date="2015-08" db="EMBL/GenBank/DDBJ databases">
        <title>Fjat-14210 dsm16467.</title>
        <authorList>
            <person name="Liu B."/>
            <person name="Wang J."/>
            <person name="Zhu Y."/>
            <person name="Liu G."/>
            <person name="Chen Q."/>
            <person name="Chen Z."/>
            <person name="Lan J."/>
            <person name="Che J."/>
            <person name="Ge C."/>
            <person name="Shi H."/>
            <person name="Pan Z."/>
            <person name="Liu X."/>
        </authorList>
    </citation>
    <scope>NUCLEOTIDE SEQUENCE [LARGE SCALE GENOMIC DNA]</scope>
    <source>
        <strain evidence="8">DSM 16467</strain>
    </source>
</reference>
<evidence type="ECO:0000313" key="8">
    <source>
        <dbReference type="Proteomes" id="UP000037558"/>
    </source>
</evidence>
<protein>
    <submittedName>
        <fullName evidence="7">6-phospho-beta-glucosidase</fullName>
    </submittedName>
</protein>
<dbReference type="PANTHER" id="PTHR10353:SF122">
    <property type="entry name" value="6-PHOSPHO-BETA-GLUCOSIDASE ASCB-RELATED"/>
    <property type="match status" value="1"/>
</dbReference>
<keyword evidence="8" id="KW-1185">Reference proteome</keyword>
<evidence type="ECO:0000256" key="1">
    <source>
        <dbReference type="ARBA" id="ARBA00010838"/>
    </source>
</evidence>
<evidence type="ECO:0000256" key="2">
    <source>
        <dbReference type="ARBA" id="ARBA00022801"/>
    </source>
</evidence>
<dbReference type="InterPro" id="IPR017853">
    <property type="entry name" value="GH"/>
</dbReference>
<comment type="caution">
    <text evidence="7">The sequence shown here is derived from an EMBL/GenBank/DDBJ whole genome shotgun (WGS) entry which is preliminary data.</text>
</comment>
<dbReference type="OrthoDB" id="9765195at2"/>
<dbReference type="RefSeq" id="WP_053399864.1">
    <property type="nucleotide sequence ID" value="NZ_JAMAUM010000003.1"/>
</dbReference>
<organism evidence="7 8">
    <name type="scientific">Priestia koreensis</name>
    <dbReference type="NCBI Taxonomy" id="284581"/>
    <lineage>
        <taxon>Bacteria</taxon>
        <taxon>Bacillati</taxon>
        <taxon>Bacillota</taxon>
        <taxon>Bacilli</taxon>
        <taxon>Bacillales</taxon>
        <taxon>Bacillaceae</taxon>
        <taxon>Priestia</taxon>
    </lineage>
</organism>
<keyword evidence="2 6" id="KW-0378">Hydrolase</keyword>
<dbReference type="STRING" id="284581.AMD01_02830"/>
<dbReference type="PANTHER" id="PTHR10353">
    <property type="entry name" value="GLYCOSYL HYDROLASE"/>
    <property type="match status" value="1"/>
</dbReference>
<dbReference type="PRINTS" id="PR00131">
    <property type="entry name" value="GLHYDRLASE1"/>
</dbReference>
<dbReference type="InterPro" id="IPR018120">
    <property type="entry name" value="Glyco_hydro_1_AS"/>
</dbReference>
<dbReference type="PROSITE" id="PS00653">
    <property type="entry name" value="GLYCOSYL_HYDROL_F1_2"/>
    <property type="match status" value="1"/>
</dbReference>
<feature type="active site" description="Nucleophile" evidence="4">
    <location>
        <position position="387"/>
    </location>
</feature>
<dbReference type="FunFam" id="3.20.20.80:FF:000004">
    <property type="entry name" value="Beta-glucosidase 6-phospho-beta-glucosidase"/>
    <property type="match status" value="1"/>
</dbReference>
<dbReference type="NCBIfam" id="NF007356">
    <property type="entry name" value="PRK09852.1"/>
    <property type="match status" value="1"/>
</dbReference>
<dbReference type="AlphaFoldDB" id="A0A0M0LI08"/>
<evidence type="ECO:0000256" key="3">
    <source>
        <dbReference type="ARBA" id="ARBA00023295"/>
    </source>
</evidence>
<evidence type="ECO:0000313" key="7">
    <source>
        <dbReference type="EMBL" id="KOO50694.1"/>
    </source>
</evidence>
<keyword evidence="3 6" id="KW-0326">Glycosidase</keyword>
<dbReference type="Gene3D" id="3.20.20.80">
    <property type="entry name" value="Glycosidases"/>
    <property type="match status" value="1"/>
</dbReference>
<dbReference type="EMBL" id="LILC01000002">
    <property type="protein sequence ID" value="KOO50694.1"/>
    <property type="molecule type" value="Genomic_DNA"/>
</dbReference>
<dbReference type="InterPro" id="IPR033132">
    <property type="entry name" value="GH_1_N_CS"/>
</dbReference>
<gene>
    <name evidence="7" type="ORF">AMD01_02830</name>
</gene>
<dbReference type="PROSITE" id="PS00572">
    <property type="entry name" value="GLYCOSYL_HYDROL_F1_1"/>
    <property type="match status" value="1"/>
</dbReference>
<comment type="similarity">
    <text evidence="1 5">Belongs to the glycosyl hydrolase 1 family.</text>
</comment>
<dbReference type="PATRIC" id="fig|284581.3.peg.844"/>
<dbReference type="Pfam" id="PF00232">
    <property type="entry name" value="Glyco_hydro_1"/>
    <property type="match status" value="1"/>
</dbReference>
<accession>A0A0M0LI08</accession>
<dbReference type="InterPro" id="IPR001360">
    <property type="entry name" value="Glyco_hydro_1"/>
</dbReference>
<evidence type="ECO:0000256" key="6">
    <source>
        <dbReference type="RuleBase" id="RU004468"/>
    </source>
</evidence>
<evidence type="ECO:0000256" key="4">
    <source>
        <dbReference type="PROSITE-ProRule" id="PRU10055"/>
    </source>
</evidence>